<gene>
    <name evidence="1" type="ORF">DDE83_003158</name>
</gene>
<dbReference type="Pfam" id="PF01042">
    <property type="entry name" value="Ribonuc_L-PSP"/>
    <property type="match status" value="1"/>
</dbReference>
<dbReference type="STRING" id="183478.A0A364N881"/>
<name>A0A364N881_STELY</name>
<dbReference type="PANTHER" id="PTHR43857:SF1">
    <property type="entry name" value="YJGH FAMILY PROTEIN"/>
    <property type="match status" value="1"/>
</dbReference>
<protein>
    <submittedName>
        <fullName evidence="1">YjgF-like protein</fullName>
    </submittedName>
</protein>
<dbReference type="AlphaFoldDB" id="A0A364N881"/>
<comment type="caution">
    <text evidence="1">The sequence shown here is derived from an EMBL/GenBank/DDBJ whole genome shotgun (WGS) entry which is preliminary data.</text>
</comment>
<accession>A0A364N881</accession>
<dbReference type="PANTHER" id="PTHR43857">
    <property type="entry name" value="BLR7761 PROTEIN"/>
    <property type="match status" value="1"/>
</dbReference>
<dbReference type="SUPFAM" id="SSF55298">
    <property type="entry name" value="YjgF-like"/>
    <property type="match status" value="1"/>
</dbReference>
<dbReference type="InterPro" id="IPR035959">
    <property type="entry name" value="RutC-like_sf"/>
</dbReference>
<sequence>MSHLQYFDYPGFGERSKEQLNYSQAVRIGNRIEVSGQGGWNRTAEGYPEDLSGEVDQAFDNVEHAIQHAGGKGWDQVYKTRIYITIPMDDIAEPIVRNLKERCKKHGPLMTVVQVASLYNTMKIEIEAEAILE</sequence>
<evidence type="ECO:0000313" key="2">
    <source>
        <dbReference type="Proteomes" id="UP000249619"/>
    </source>
</evidence>
<evidence type="ECO:0000313" key="1">
    <source>
        <dbReference type="EMBL" id="RAR13427.1"/>
    </source>
</evidence>
<dbReference type="Gene3D" id="3.30.1330.40">
    <property type="entry name" value="RutC-like"/>
    <property type="match status" value="1"/>
</dbReference>
<reference evidence="2" key="1">
    <citation type="submission" date="2018-05" db="EMBL/GenBank/DDBJ databases">
        <title>Draft genome sequence of Stemphylium lycopersici strain CIDEFI 213.</title>
        <authorList>
            <person name="Medina R."/>
            <person name="Franco M.E.E."/>
            <person name="Lucentini C.G."/>
            <person name="Saparrat M.C.N."/>
            <person name="Balatti P.A."/>
        </authorList>
    </citation>
    <scope>NUCLEOTIDE SEQUENCE [LARGE SCALE GENOMIC DNA]</scope>
    <source>
        <strain evidence="2">CIDEFI 213</strain>
    </source>
</reference>
<proteinExistence type="predicted"/>
<organism evidence="1 2">
    <name type="scientific">Stemphylium lycopersici</name>
    <name type="common">Tomato gray leaf spot disease fungus</name>
    <name type="synonym">Thyrospora lycopersici</name>
    <dbReference type="NCBI Taxonomy" id="183478"/>
    <lineage>
        <taxon>Eukaryota</taxon>
        <taxon>Fungi</taxon>
        <taxon>Dikarya</taxon>
        <taxon>Ascomycota</taxon>
        <taxon>Pezizomycotina</taxon>
        <taxon>Dothideomycetes</taxon>
        <taxon>Pleosporomycetidae</taxon>
        <taxon>Pleosporales</taxon>
        <taxon>Pleosporineae</taxon>
        <taxon>Pleosporaceae</taxon>
        <taxon>Stemphylium</taxon>
    </lineage>
</organism>
<keyword evidence="2" id="KW-1185">Reference proteome</keyword>
<dbReference type="EMBL" id="QGDH01000035">
    <property type="protein sequence ID" value="RAR13427.1"/>
    <property type="molecule type" value="Genomic_DNA"/>
</dbReference>
<dbReference type="InterPro" id="IPR006175">
    <property type="entry name" value="YjgF/YER057c/UK114"/>
</dbReference>
<dbReference type="Proteomes" id="UP000249619">
    <property type="component" value="Unassembled WGS sequence"/>
</dbReference>